<evidence type="ECO:0008006" key="5">
    <source>
        <dbReference type="Google" id="ProtNLM"/>
    </source>
</evidence>
<gene>
    <name evidence="3" type="ORF">OO17_26780</name>
</gene>
<evidence type="ECO:0000256" key="1">
    <source>
        <dbReference type="SAM" id="MobiDB-lite"/>
    </source>
</evidence>
<accession>A0A0D7E0Y8</accession>
<dbReference type="Proteomes" id="UP000032515">
    <property type="component" value="Unassembled WGS sequence"/>
</dbReference>
<evidence type="ECO:0000313" key="4">
    <source>
        <dbReference type="Proteomes" id="UP000032515"/>
    </source>
</evidence>
<proteinExistence type="predicted"/>
<dbReference type="GO" id="GO:0005886">
    <property type="term" value="C:plasma membrane"/>
    <property type="evidence" value="ECO:0007669"/>
    <property type="project" value="InterPro"/>
</dbReference>
<protein>
    <recommendedName>
        <fullName evidence="5">Lipopolysaccharide assembly protein A domain-containing protein</fullName>
    </recommendedName>
</protein>
<dbReference type="AlphaFoldDB" id="A0A0D7E0Y8"/>
<evidence type="ECO:0000313" key="3">
    <source>
        <dbReference type="EMBL" id="KIZ34494.1"/>
    </source>
</evidence>
<feature type="transmembrane region" description="Helical" evidence="2">
    <location>
        <begin position="45"/>
        <end position="69"/>
    </location>
</feature>
<feature type="region of interest" description="Disordered" evidence="1">
    <location>
        <begin position="101"/>
        <end position="126"/>
    </location>
</feature>
<dbReference type="PATRIC" id="fig|1076.23.peg.1910"/>
<dbReference type="EMBL" id="JXXE01000672">
    <property type="protein sequence ID" value="KIZ34494.1"/>
    <property type="molecule type" value="Genomic_DNA"/>
</dbReference>
<name>A0A0D7E0Y8_RHOPL</name>
<reference evidence="3 4" key="1">
    <citation type="submission" date="2014-11" db="EMBL/GenBank/DDBJ databases">
        <title>Genomics and ecophysiology of heterotrophic nitrogen fixing bacteria isolated from estuarine surface water.</title>
        <authorList>
            <person name="Bentzon-Tilia M."/>
            <person name="Severin I."/>
            <person name="Hansen L.H."/>
            <person name="Riemann L."/>
        </authorList>
    </citation>
    <scope>NUCLEOTIDE SEQUENCE [LARGE SCALE GENOMIC DNA]</scope>
    <source>
        <strain evidence="3 4">BAL398</strain>
    </source>
</reference>
<sequence length="126" mass="13537">MYKFFMALVLVPLGLILIVFAVANRHLVTVAFDPLNLGDTPGSVTLPLFALVIGVAILGVLAGGIATWIRQRHWRRDARRHAADAAEARAQLADLRASIATPARSESPRLLGRDSASERDKAGATL</sequence>
<keyword evidence="2" id="KW-1133">Transmembrane helix</keyword>
<keyword evidence="2" id="KW-0472">Membrane</keyword>
<comment type="caution">
    <text evidence="3">The sequence shown here is derived from an EMBL/GenBank/DDBJ whole genome shotgun (WGS) entry which is preliminary data.</text>
</comment>
<organism evidence="3 4">
    <name type="scientific">Rhodopseudomonas palustris</name>
    <dbReference type="NCBI Taxonomy" id="1076"/>
    <lineage>
        <taxon>Bacteria</taxon>
        <taxon>Pseudomonadati</taxon>
        <taxon>Pseudomonadota</taxon>
        <taxon>Alphaproteobacteria</taxon>
        <taxon>Hyphomicrobiales</taxon>
        <taxon>Nitrobacteraceae</taxon>
        <taxon>Rhodopseudomonas</taxon>
    </lineage>
</organism>
<keyword evidence="2" id="KW-0812">Transmembrane</keyword>
<dbReference type="OrthoDB" id="7868067at2"/>
<evidence type="ECO:0000256" key="2">
    <source>
        <dbReference type="SAM" id="Phobius"/>
    </source>
</evidence>
<feature type="compositionally biased region" description="Basic and acidic residues" evidence="1">
    <location>
        <begin position="111"/>
        <end position="126"/>
    </location>
</feature>
<dbReference type="RefSeq" id="WP_044417696.1">
    <property type="nucleotide sequence ID" value="NZ_JXXE01000672.1"/>
</dbReference>